<dbReference type="HOGENOM" id="CLU_000445_107_16_12"/>
<dbReference type="GO" id="GO:0007165">
    <property type="term" value="P:signal transduction"/>
    <property type="evidence" value="ECO:0007669"/>
    <property type="project" value="UniProtKB-KW"/>
</dbReference>
<dbReference type="Gene3D" id="1.10.287.950">
    <property type="entry name" value="Methyl-accepting chemotaxis protein"/>
    <property type="match status" value="1"/>
</dbReference>
<evidence type="ECO:0000256" key="6">
    <source>
        <dbReference type="SAM" id="Phobius"/>
    </source>
</evidence>
<dbReference type="InterPro" id="IPR003660">
    <property type="entry name" value="HAMP_dom"/>
</dbReference>
<feature type="compositionally biased region" description="Low complexity" evidence="5">
    <location>
        <begin position="689"/>
        <end position="702"/>
    </location>
</feature>
<dbReference type="AlphaFoldDB" id="E1RAC0"/>
<reference evidence="9 10" key="1">
    <citation type="journal article" date="2010" name="Stand. Genomic Sci.">
        <title>Complete genome sequence of Spirochaeta smaragdinae type strain (SEBR 4228).</title>
        <authorList>
            <person name="Mavromatis K."/>
            <person name="Yasawong M."/>
            <person name="Chertkov O."/>
            <person name="Lapidus A."/>
            <person name="Lucas S."/>
            <person name="Nolan M."/>
            <person name="Del Rio T.G."/>
            <person name="Tice H."/>
            <person name="Cheng J.F."/>
            <person name="Pitluck S."/>
            <person name="Liolios K."/>
            <person name="Ivanova N."/>
            <person name="Tapia R."/>
            <person name="Han C."/>
            <person name="Bruce D."/>
            <person name="Goodwin L."/>
            <person name="Pati A."/>
            <person name="Chen A."/>
            <person name="Palaniappan K."/>
            <person name="Land M."/>
            <person name="Hauser L."/>
            <person name="Chang Y.J."/>
            <person name="Jeffries C.D."/>
            <person name="Detter J.C."/>
            <person name="Rohde M."/>
            <person name="Brambilla E."/>
            <person name="Spring S."/>
            <person name="Goker M."/>
            <person name="Sikorski J."/>
            <person name="Woyke T."/>
            <person name="Bristow J."/>
            <person name="Eisen J.A."/>
            <person name="Markowitz V."/>
            <person name="Hugenholtz P."/>
            <person name="Klenk H.P."/>
            <person name="Kyrpides N.C."/>
        </authorList>
    </citation>
    <scope>NUCLEOTIDE SEQUENCE [LARGE SCALE GENOMIC DNA]</scope>
    <source>
        <strain evidence="10">DSM 11293 / JCM 15392 / SEBR 4228</strain>
    </source>
</reference>
<dbReference type="KEGG" id="ssm:Spirs_0255"/>
<dbReference type="Pfam" id="PF12729">
    <property type="entry name" value="4HB_MCP_1"/>
    <property type="match status" value="1"/>
</dbReference>
<dbReference type="eggNOG" id="COG2770">
    <property type="taxonomic scope" value="Bacteria"/>
</dbReference>
<keyword evidence="6" id="KW-0812">Transmembrane</keyword>
<keyword evidence="2" id="KW-0145">Chemotaxis</keyword>
<feature type="compositionally biased region" description="Basic and acidic residues" evidence="5">
    <location>
        <begin position="732"/>
        <end position="744"/>
    </location>
</feature>
<comment type="subcellular location">
    <subcellularLocation>
        <location evidence="1">Membrane</location>
    </subcellularLocation>
</comment>
<sequence length="744" mass="80692">MLKNIRMGVKLVGAFFIVALLVLVVGFVGMIGLRRLNVFISDIGQGRLPAVESLLRMENEVQNIRGSVRTLLSSRLTLDDRQRQYDNIDSARADYGEYRTVYEKFPKASEESRKWTEATRLLGELTDLNNSIVDLSKKVEESGIIHPDSFKSTIIELVNDHHVLMEQAIAAIGSGTVFTGGDDAESCDLGQFLLTFKTDNPVLLRVLKEVPKYHDAFHEGISEVQDALSRGDRDTAFALYQDKVVRNATRVFELLNQMLGEADRVVQLYDEMNLIAMGDAATVQRSFVDALGWVVSYNSDLAANTVDQAIVNSGQAIRFTIVGMVVASLLALILGLGLTQAITAPMRLGVNFAKAISLGDLGIELSIRQKDEVGQLAEAMREMQIALQDKARVLERIADGDLSVDAKKASEKDGLGESMLRMKKNLNDLLGQVHMAVEQVTAGADQVSQASQSLSQGATEQASSLEEVSSSATEINSQARQNAENATEANALAKKAAADAKNGNSQMMDLKEAMAKINVSSDQIKKVVKVIDDIAFQINLLALNANVEAARAGKYGKGFAVVAEEVRNLAVRSASAVQETTSMVEESIRNIELGNAAVGTTAGQLESIVDGAGKVADFLEEIATASREQAQAIDQISEGLDQIDQVTQSNTASAEESASASEELAGQAQQLQGLIRQFILDERYVSGLRSSGSRSLPAPGGRRVPRPSKERTVKEHPREEFETGIAPVSPEDVIKLDDDDFDRF</sequence>
<dbReference type="GO" id="GO:0005886">
    <property type="term" value="C:plasma membrane"/>
    <property type="evidence" value="ECO:0007669"/>
    <property type="project" value="TreeGrafter"/>
</dbReference>
<dbReference type="Pfam" id="PF00015">
    <property type="entry name" value="MCPsignal"/>
    <property type="match status" value="1"/>
</dbReference>
<dbReference type="Pfam" id="PF00672">
    <property type="entry name" value="HAMP"/>
    <property type="match status" value="1"/>
</dbReference>
<dbReference type="Gene3D" id="1.20.120.30">
    <property type="entry name" value="Aspartate receptor, ligand-binding domain"/>
    <property type="match status" value="1"/>
</dbReference>
<dbReference type="InterPro" id="IPR024478">
    <property type="entry name" value="HlyB_4HB_MCP"/>
</dbReference>
<feature type="transmembrane region" description="Helical" evidence="6">
    <location>
        <begin position="316"/>
        <end position="338"/>
    </location>
</feature>
<keyword evidence="6" id="KW-0472">Membrane</keyword>
<feature type="compositionally biased region" description="Basic and acidic residues" evidence="5">
    <location>
        <begin position="707"/>
        <end position="721"/>
    </location>
</feature>
<dbReference type="EMBL" id="CP002116">
    <property type="protein sequence ID" value="ADK79411.1"/>
    <property type="molecule type" value="Genomic_DNA"/>
</dbReference>
<dbReference type="Proteomes" id="UP000002318">
    <property type="component" value="Chromosome"/>
</dbReference>
<dbReference type="Gene3D" id="1.10.8.500">
    <property type="entry name" value="HAMP domain in histidine kinase"/>
    <property type="match status" value="1"/>
</dbReference>
<dbReference type="PANTHER" id="PTHR43531:SF11">
    <property type="entry name" value="METHYL-ACCEPTING CHEMOTAXIS PROTEIN 3"/>
    <property type="match status" value="1"/>
</dbReference>
<dbReference type="OrthoDB" id="9814363at2"/>
<dbReference type="CDD" id="cd06225">
    <property type="entry name" value="HAMP"/>
    <property type="match status" value="1"/>
</dbReference>
<evidence type="ECO:0000313" key="9">
    <source>
        <dbReference type="EMBL" id="ADK79411.1"/>
    </source>
</evidence>
<evidence type="ECO:0000256" key="2">
    <source>
        <dbReference type="ARBA" id="ARBA00022500"/>
    </source>
</evidence>
<evidence type="ECO:0000256" key="4">
    <source>
        <dbReference type="PROSITE-ProRule" id="PRU00284"/>
    </source>
</evidence>
<dbReference type="RefSeq" id="WP_013252875.1">
    <property type="nucleotide sequence ID" value="NC_014364.1"/>
</dbReference>
<dbReference type="PANTHER" id="PTHR43531">
    <property type="entry name" value="PROTEIN ICFG"/>
    <property type="match status" value="1"/>
</dbReference>
<dbReference type="PROSITE" id="PS50111">
    <property type="entry name" value="CHEMOTAXIS_TRANSDUC_2"/>
    <property type="match status" value="1"/>
</dbReference>
<feature type="transmembrane region" description="Helical" evidence="6">
    <location>
        <begin position="12"/>
        <end position="33"/>
    </location>
</feature>
<dbReference type="STRING" id="573413.Spirs_0255"/>
<dbReference type="FunFam" id="1.10.287.950:FF:000001">
    <property type="entry name" value="Methyl-accepting chemotaxis sensory transducer"/>
    <property type="match status" value="1"/>
</dbReference>
<evidence type="ECO:0000256" key="5">
    <source>
        <dbReference type="SAM" id="MobiDB-lite"/>
    </source>
</evidence>
<feature type="domain" description="Methyl-accepting transducer" evidence="7">
    <location>
        <begin position="436"/>
        <end position="665"/>
    </location>
</feature>
<dbReference type="InterPro" id="IPR004089">
    <property type="entry name" value="MCPsignal_dom"/>
</dbReference>
<feature type="domain" description="HAMP" evidence="8">
    <location>
        <begin position="340"/>
        <end position="392"/>
    </location>
</feature>
<evidence type="ECO:0000256" key="3">
    <source>
        <dbReference type="ARBA" id="ARBA00029447"/>
    </source>
</evidence>
<accession>E1RAC0</accession>
<dbReference type="GO" id="GO:0004888">
    <property type="term" value="F:transmembrane signaling receptor activity"/>
    <property type="evidence" value="ECO:0007669"/>
    <property type="project" value="TreeGrafter"/>
</dbReference>
<comment type="similarity">
    <text evidence="3">Belongs to the methyl-accepting chemotaxis (MCP) protein family.</text>
</comment>
<keyword evidence="6" id="KW-1133">Transmembrane helix</keyword>
<dbReference type="eggNOG" id="COG0840">
    <property type="taxonomic scope" value="Bacteria"/>
</dbReference>
<organism evidence="9 10">
    <name type="scientific">Sediminispirochaeta smaragdinae (strain DSM 11293 / JCM 15392 / SEBR 4228)</name>
    <name type="common">Spirochaeta smaragdinae</name>
    <dbReference type="NCBI Taxonomy" id="573413"/>
    <lineage>
        <taxon>Bacteria</taxon>
        <taxon>Pseudomonadati</taxon>
        <taxon>Spirochaetota</taxon>
        <taxon>Spirochaetia</taxon>
        <taxon>Spirochaetales</taxon>
        <taxon>Spirochaetaceae</taxon>
        <taxon>Sediminispirochaeta</taxon>
    </lineage>
</organism>
<feature type="region of interest" description="Disordered" evidence="5">
    <location>
        <begin position="689"/>
        <end position="744"/>
    </location>
</feature>
<dbReference type="SUPFAM" id="SSF58104">
    <property type="entry name" value="Methyl-accepting chemotaxis protein (MCP) signaling domain"/>
    <property type="match status" value="1"/>
</dbReference>
<evidence type="ECO:0000259" key="7">
    <source>
        <dbReference type="PROSITE" id="PS50111"/>
    </source>
</evidence>
<feature type="compositionally biased region" description="Low complexity" evidence="5">
    <location>
        <begin position="479"/>
        <end position="488"/>
    </location>
</feature>
<protein>
    <submittedName>
        <fullName evidence="9">Methyl-accepting chemotaxis sensory transducer</fullName>
    </submittedName>
</protein>
<dbReference type="SMART" id="SM00304">
    <property type="entry name" value="HAMP"/>
    <property type="match status" value="1"/>
</dbReference>
<proteinExistence type="inferred from homology"/>
<evidence type="ECO:0000256" key="1">
    <source>
        <dbReference type="ARBA" id="ARBA00004370"/>
    </source>
</evidence>
<keyword evidence="4" id="KW-0807">Transducer</keyword>
<name>E1RAC0_SEDSS</name>
<evidence type="ECO:0000313" key="10">
    <source>
        <dbReference type="Proteomes" id="UP000002318"/>
    </source>
</evidence>
<gene>
    <name evidence="9" type="ordered locus">Spirs_0255</name>
</gene>
<dbReference type="GO" id="GO:0006935">
    <property type="term" value="P:chemotaxis"/>
    <property type="evidence" value="ECO:0007669"/>
    <property type="project" value="UniProtKB-KW"/>
</dbReference>
<feature type="compositionally biased region" description="Polar residues" evidence="5">
    <location>
        <begin position="451"/>
        <end position="478"/>
    </location>
</feature>
<keyword evidence="10" id="KW-1185">Reference proteome</keyword>
<feature type="region of interest" description="Disordered" evidence="5">
    <location>
        <begin position="451"/>
        <end position="488"/>
    </location>
</feature>
<dbReference type="CDD" id="cd11386">
    <property type="entry name" value="MCP_signal"/>
    <property type="match status" value="1"/>
</dbReference>
<dbReference type="SMART" id="SM00283">
    <property type="entry name" value="MA"/>
    <property type="match status" value="1"/>
</dbReference>
<evidence type="ECO:0000259" key="8">
    <source>
        <dbReference type="PROSITE" id="PS50885"/>
    </source>
</evidence>
<dbReference type="InterPro" id="IPR051310">
    <property type="entry name" value="MCP_chemotaxis"/>
</dbReference>
<dbReference type="PROSITE" id="PS50885">
    <property type="entry name" value="HAMP"/>
    <property type="match status" value="1"/>
</dbReference>